<evidence type="ECO:0000256" key="8">
    <source>
        <dbReference type="ARBA" id="ARBA00023133"/>
    </source>
</evidence>
<dbReference type="PANTHER" id="PTHR35457">
    <property type="entry name" value="HEME A SYNTHASE"/>
    <property type="match status" value="1"/>
</dbReference>
<evidence type="ECO:0000313" key="15">
    <source>
        <dbReference type="Proteomes" id="UP000215374"/>
    </source>
</evidence>
<evidence type="ECO:0000256" key="9">
    <source>
        <dbReference type="ARBA" id="ARBA00023136"/>
    </source>
</evidence>
<sequence>MKSTQVDSTHTQPQALASQPDGPRGTGPSLKVQRVLAMILLLCQGGITVTGSLVRVTGSGLGCDTWPLCHEGSLVPVAGAAPWIHQAIEFGNRLLAIIVAAVAIAVLVAVYKAQRRNAIKALAAVSLAGVVLQAIIGGISVHLDLRWWAVAVHFLPSMVLVAVAAALYMRIAEPDGVEPTRVFPKAASTWAIIAAIALAVVLITGTMVTGSGPHSGDADAGMAGRLQMDTRVLAYVHAFCLYIYLGATVVAVWLLRKAQVPKDVMRTAIVLIVLILVQWAIGVIQFQLGVPRWTIPAHIGMSSMVVAFTTFLWAHGERRLPTLV</sequence>
<feature type="transmembrane region" description="Helical" evidence="13">
    <location>
        <begin position="267"/>
        <end position="287"/>
    </location>
</feature>
<keyword evidence="2" id="KW-1003">Cell membrane</keyword>
<evidence type="ECO:0000256" key="10">
    <source>
        <dbReference type="ARBA" id="ARBA00023157"/>
    </source>
</evidence>
<comment type="pathway">
    <text evidence="11">Porphyrin-containing compound metabolism.</text>
</comment>
<gene>
    <name evidence="14" type="primary">ctaA</name>
    <name evidence="14" type="ORF">SAMEA4535761_01387</name>
</gene>
<evidence type="ECO:0000256" key="6">
    <source>
        <dbReference type="ARBA" id="ARBA00023002"/>
    </source>
</evidence>
<keyword evidence="8" id="KW-0350">Heme biosynthesis</keyword>
<feature type="transmembrane region" description="Helical" evidence="13">
    <location>
        <begin position="35"/>
        <end position="54"/>
    </location>
</feature>
<dbReference type="InterPro" id="IPR003780">
    <property type="entry name" value="COX15/CtaA_fam"/>
</dbReference>
<feature type="transmembrane region" description="Helical" evidence="13">
    <location>
        <begin position="190"/>
        <end position="212"/>
    </location>
</feature>
<dbReference type="Proteomes" id="UP000215374">
    <property type="component" value="Chromosome 1"/>
</dbReference>
<dbReference type="PANTHER" id="PTHR35457:SF1">
    <property type="entry name" value="HEME A SYNTHASE"/>
    <property type="match status" value="1"/>
</dbReference>
<feature type="transmembrane region" description="Helical" evidence="13">
    <location>
        <begin position="122"/>
        <end position="141"/>
    </location>
</feature>
<keyword evidence="9 13" id="KW-0472">Membrane</keyword>
<feature type="transmembrane region" description="Helical" evidence="13">
    <location>
        <begin position="147"/>
        <end position="169"/>
    </location>
</feature>
<evidence type="ECO:0000256" key="2">
    <source>
        <dbReference type="ARBA" id="ARBA00022475"/>
    </source>
</evidence>
<feature type="transmembrane region" description="Helical" evidence="13">
    <location>
        <begin position="90"/>
        <end position="110"/>
    </location>
</feature>
<dbReference type="InterPro" id="IPR050450">
    <property type="entry name" value="COX15/CtaA_HemeA_synthase"/>
</dbReference>
<feature type="transmembrane region" description="Helical" evidence="13">
    <location>
        <begin position="293"/>
        <end position="314"/>
    </location>
</feature>
<feature type="region of interest" description="Disordered" evidence="12">
    <location>
        <begin position="1"/>
        <end position="27"/>
    </location>
</feature>
<proteinExistence type="predicted"/>
<evidence type="ECO:0000256" key="1">
    <source>
        <dbReference type="ARBA" id="ARBA00004141"/>
    </source>
</evidence>
<dbReference type="RefSeq" id="WP_231910271.1">
    <property type="nucleotide sequence ID" value="NZ_CP009211.1"/>
</dbReference>
<reference evidence="14 15" key="1">
    <citation type="submission" date="2017-06" db="EMBL/GenBank/DDBJ databases">
        <authorList>
            <consortium name="Pathogen Informatics"/>
        </authorList>
    </citation>
    <scope>NUCLEOTIDE SEQUENCE [LARGE SCALE GENOMIC DNA]</scope>
    <source>
        <strain evidence="14 15">NCTC13015</strain>
    </source>
</reference>
<name>A0A239ZNS2_9CORY</name>
<dbReference type="Pfam" id="PF02628">
    <property type="entry name" value="COX15-CtaA"/>
    <property type="match status" value="1"/>
</dbReference>
<accession>A0A239ZNS2</accession>
<dbReference type="EC" id="1.3.-.-" evidence="14"/>
<comment type="subcellular location">
    <subcellularLocation>
        <location evidence="1">Membrane</location>
        <topology evidence="1">Multi-pass membrane protein</topology>
    </subcellularLocation>
</comment>
<dbReference type="EMBL" id="LT906467">
    <property type="protein sequence ID" value="SNV73011.1"/>
    <property type="molecule type" value="Genomic_DNA"/>
</dbReference>
<evidence type="ECO:0000256" key="13">
    <source>
        <dbReference type="SAM" id="Phobius"/>
    </source>
</evidence>
<evidence type="ECO:0000256" key="5">
    <source>
        <dbReference type="ARBA" id="ARBA00022989"/>
    </source>
</evidence>
<dbReference type="GO" id="GO:0046872">
    <property type="term" value="F:metal ion binding"/>
    <property type="evidence" value="ECO:0007669"/>
    <property type="project" value="UniProtKB-KW"/>
</dbReference>
<evidence type="ECO:0000256" key="4">
    <source>
        <dbReference type="ARBA" id="ARBA00022723"/>
    </source>
</evidence>
<evidence type="ECO:0000256" key="3">
    <source>
        <dbReference type="ARBA" id="ARBA00022692"/>
    </source>
</evidence>
<keyword evidence="6 14" id="KW-0560">Oxidoreductase</keyword>
<dbReference type="GO" id="GO:0016020">
    <property type="term" value="C:membrane"/>
    <property type="evidence" value="ECO:0007669"/>
    <property type="project" value="UniProtKB-SubCell"/>
</dbReference>
<dbReference type="AlphaFoldDB" id="A0A239ZNS2"/>
<organism evidence="14 15">
    <name type="scientific">Corynebacterium imitans</name>
    <dbReference type="NCBI Taxonomy" id="156978"/>
    <lineage>
        <taxon>Bacteria</taxon>
        <taxon>Bacillati</taxon>
        <taxon>Actinomycetota</taxon>
        <taxon>Actinomycetes</taxon>
        <taxon>Mycobacteriales</taxon>
        <taxon>Corynebacteriaceae</taxon>
        <taxon>Corynebacterium</taxon>
    </lineage>
</organism>
<keyword evidence="7" id="KW-0408">Iron</keyword>
<evidence type="ECO:0000256" key="7">
    <source>
        <dbReference type="ARBA" id="ARBA00023004"/>
    </source>
</evidence>
<dbReference type="GO" id="GO:0006784">
    <property type="term" value="P:heme A biosynthetic process"/>
    <property type="evidence" value="ECO:0007669"/>
    <property type="project" value="InterPro"/>
</dbReference>
<feature type="transmembrane region" description="Helical" evidence="13">
    <location>
        <begin position="232"/>
        <end position="255"/>
    </location>
</feature>
<keyword evidence="4" id="KW-0479">Metal-binding</keyword>
<keyword evidence="10" id="KW-1015">Disulfide bond</keyword>
<evidence type="ECO:0000313" key="14">
    <source>
        <dbReference type="EMBL" id="SNV73011.1"/>
    </source>
</evidence>
<feature type="compositionally biased region" description="Polar residues" evidence="12">
    <location>
        <begin position="1"/>
        <end position="17"/>
    </location>
</feature>
<keyword evidence="3 13" id="KW-0812">Transmembrane</keyword>
<keyword evidence="5 13" id="KW-1133">Transmembrane helix</keyword>
<evidence type="ECO:0000256" key="12">
    <source>
        <dbReference type="SAM" id="MobiDB-lite"/>
    </source>
</evidence>
<evidence type="ECO:0000256" key="11">
    <source>
        <dbReference type="ARBA" id="ARBA00023444"/>
    </source>
</evidence>
<dbReference type="GO" id="GO:0016491">
    <property type="term" value="F:oxidoreductase activity"/>
    <property type="evidence" value="ECO:0007669"/>
    <property type="project" value="UniProtKB-KW"/>
</dbReference>
<protein>
    <submittedName>
        <fullName evidence="14">Cytochrome aa3 controlling protein</fullName>
        <ecNumber evidence="14">1.3.-.-</ecNumber>
    </submittedName>
</protein>